<reference evidence="2 3" key="1">
    <citation type="submission" date="2019-10" db="EMBL/GenBank/DDBJ databases">
        <title>Draft Genome Assembly of Rhodococcus zopfii DSM44189.</title>
        <authorList>
            <person name="Sutton J.M."/>
            <person name="Akob D.M."/>
            <person name="Bushman T.J."/>
        </authorList>
    </citation>
    <scope>NUCLEOTIDE SEQUENCE [LARGE SCALE GENOMIC DNA]</scope>
    <source>
        <strain evidence="2 3">DSM 44189</strain>
    </source>
</reference>
<protein>
    <submittedName>
        <fullName evidence="2">Uncharacterized protein</fullName>
    </submittedName>
</protein>
<keyword evidence="3" id="KW-1185">Reference proteome</keyword>
<feature type="region of interest" description="Disordered" evidence="1">
    <location>
        <begin position="53"/>
        <end position="77"/>
    </location>
</feature>
<sequence length="126" mass="13426">MNIAETPPTERRRKALAAVKELGPQRTEQAVLKVRCPASHTVAAVYKTTEGPVVVSASGPGGRGSRDREATGHHGDKLDSEFVDTLEATQFEDDVIPAGCACGPRTLSRKKLQDAVASHTHVVNLT</sequence>
<evidence type="ECO:0000313" key="3">
    <source>
        <dbReference type="Proteomes" id="UP001275440"/>
    </source>
</evidence>
<gene>
    <name evidence="2" type="ORF">F8M49_29475</name>
</gene>
<dbReference type="EMBL" id="WBMO01000005">
    <property type="protein sequence ID" value="MDV2478511.1"/>
    <property type="molecule type" value="Genomic_DNA"/>
</dbReference>
<feature type="compositionally biased region" description="Basic and acidic residues" evidence="1">
    <location>
        <begin position="64"/>
        <end position="77"/>
    </location>
</feature>
<name>A0ABU3WWZ0_9NOCA</name>
<evidence type="ECO:0000313" key="2">
    <source>
        <dbReference type="EMBL" id="MDV2478511.1"/>
    </source>
</evidence>
<accession>A0ABU3WWZ0</accession>
<organism evidence="2 3">
    <name type="scientific">Rhodococcus zopfii</name>
    <dbReference type="NCBI Taxonomy" id="43772"/>
    <lineage>
        <taxon>Bacteria</taxon>
        <taxon>Bacillati</taxon>
        <taxon>Actinomycetota</taxon>
        <taxon>Actinomycetes</taxon>
        <taxon>Mycobacteriales</taxon>
        <taxon>Nocardiaceae</taxon>
        <taxon>Rhodococcus</taxon>
    </lineage>
</organism>
<dbReference type="Proteomes" id="UP001275440">
    <property type="component" value="Unassembled WGS sequence"/>
</dbReference>
<proteinExistence type="predicted"/>
<comment type="caution">
    <text evidence="2">The sequence shown here is derived from an EMBL/GenBank/DDBJ whole genome shotgun (WGS) entry which is preliminary data.</text>
</comment>
<evidence type="ECO:0000256" key="1">
    <source>
        <dbReference type="SAM" id="MobiDB-lite"/>
    </source>
</evidence>